<dbReference type="PANTHER" id="PTHR36934">
    <property type="entry name" value="BLR0278 PROTEIN"/>
    <property type="match status" value="1"/>
</dbReference>
<dbReference type="SUPFAM" id="SSF54637">
    <property type="entry name" value="Thioesterase/thiol ester dehydrase-isomerase"/>
    <property type="match status" value="1"/>
</dbReference>
<accession>A8F7F6</accession>
<evidence type="ECO:0000313" key="3">
    <source>
        <dbReference type="Proteomes" id="UP000002016"/>
    </source>
</evidence>
<dbReference type="InterPro" id="IPR054485">
    <property type="entry name" value="FlK-like_dom"/>
</dbReference>
<evidence type="ECO:0000259" key="1">
    <source>
        <dbReference type="Pfam" id="PF22636"/>
    </source>
</evidence>
<name>A8F7F6_PSELT</name>
<dbReference type="Pfam" id="PF22636">
    <property type="entry name" value="FlK"/>
    <property type="match status" value="1"/>
</dbReference>
<dbReference type="Proteomes" id="UP000002016">
    <property type="component" value="Chromosome"/>
</dbReference>
<organism evidence="2 3">
    <name type="scientific">Pseudothermotoga lettingae (strain ATCC BAA-301 / DSM 14385 / NBRC 107922 / TMO)</name>
    <name type="common">Thermotoga lettingae</name>
    <dbReference type="NCBI Taxonomy" id="416591"/>
    <lineage>
        <taxon>Bacteria</taxon>
        <taxon>Thermotogati</taxon>
        <taxon>Thermotogota</taxon>
        <taxon>Thermotogae</taxon>
        <taxon>Thermotogales</taxon>
        <taxon>Thermotogaceae</taxon>
        <taxon>Pseudothermotoga</taxon>
    </lineage>
</organism>
<dbReference type="STRING" id="416591.Tlet_1534"/>
<dbReference type="AlphaFoldDB" id="A8F7F6"/>
<feature type="domain" description="Fluoroacetyl-CoA-specific thioesterase-like" evidence="1">
    <location>
        <begin position="18"/>
        <end position="121"/>
    </location>
</feature>
<dbReference type="CDD" id="cd03440">
    <property type="entry name" value="hot_dog"/>
    <property type="match status" value="1"/>
</dbReference>
<dbReference type="PANTHER" id="PTHR36934:SF1">
    <property type="entry name" value="THIOESTERASE DOMAIN-CONTAINING PROTEIN"/>
    <property type="match status" value="1"/>
</dbReference>
<dbReference type="RefSeq" id="WP_012003566.1">
    <property type="nucleotide sequence ID" value="NC_009828.1"/>
</dbReference>
<dbReference type="EMBL" id="CP000812">
    <property type="protein sequence ID" value="ABV34090.1"/>
    <property type="molecule type" value="Genomic_DNA"/>
</dbReference>
<evidence type="ECO:0000313" key="2">
    <source>
        <dbReference type="EMBL" id="ABV34090.1"/>
    </source>
</evidence>
<reference evidence="2 3" key="1">
    <citation type="submission" date="2007-08" db="EMBL/GenBank/DDBJ databases">
        <title>Complete sequence of Thermotoga lettingae TMO.</title>
        <authorList>
            <consortium name="US DOE Joint Genome Institute"/>
            <person name="Copeland A."/>
            <person name="Lucas S."/>
            <person name="Lapidus A."/>
            <person name="Barry K."/>
            <person name="Glavina del Rio T."/>
            <person name="Dalin E."/>
            <person name="Tice H."/>
            <person name="Pitluck S."/>
            <person name="Foster B."/>
            <person name="Bruce D."/>
            <person name="Schmutz J."/>
            <person name="Larimer F."/>
            <person name="Land M."/>
            <person name="Hauser L."/>
            <person name="Kyrpides N."/>
            <person name="Mikhailova N."/>
            <person name="Nelson K."/>
            <person name="Gogarten J.P."/>
            <person name="Noll K."/>
            <person name="Richardson P."/>
        </authorList>
    </citation>
    <scope>NUCLEOTIDE SEQUENCE [LARGE SCALE GENOMIC DNA]</scope>
    <source>
        <strain evidence="3">ATCC BAA-301 / DSM 14385 / NBRC 107922 / TMO</strain>
    </source>
</reference>
<dbReference type="OrthoDB" id="37527at2"/>
<dbReference type="KEGG" id="tle:Tlet_1534"/>
<keyword evidence="3" id="KW-1185">Reference proteome</keyword>
<proteinExistence type="predicted"/>
<dbReference type="InterPro" id="IPR029069">
    <property type="entry name" value="HotDog_dom_sf"/>
</dbReference>
<dbReference type="InterPro" id="IPR025540">
    <property type="entry name" value="FlK"/>
</dbReference>
<dbReference type="HOGENOM" id="CLU_152014_0_0_0"/>
<sequence>MTNLELLRGQSKTVERVVDESCLWNEDQEMAMFSYASTSGLSALVFHVAYEMIQPFLDENEVSVVIAADVRHISPVHVSERLAVGVKVIDIQDNRIKMRGVIMKGESKVLEMEFVRAVVSRNYLRRISIEKTT</sequence>
<reference evidence="2 3" key="2">
    <citation type="journal article" date="2009" name="Proc. Natl. Acad. Sci. U.S.A.">
        <title>On the chimeric nature, thermophilic origin, and phylogenetic placement of the Thermotogales.</title>
        <authorList>
            <person name="Zhaxybayeva O."/>
            <person name="Swithers K.S."/>
            <person name="Lapierre P."/>
            <person name="Fournier G.P."/>
            <person name="Bickhart D.M."/>
            <person name="DeBoy R.T."/>
            <person name="Nelson K.E."/>
            <person name="Nesbo C.L."/>
            <person name="Doolittle W.F."/>
            <person name="Gogarten J.P."/>
            <person name="Noll K.M."/>
        </authorList>
    </citation>
    <scope>NUCLEOTIDE SEQUENCE [LARGE SCALE GENOMIC DNA]</scope>
    <source>
        <strain evidence="3">ATCC BAA-301 / DSM 14385 / NBRC 107922 / TMO</strain>
    </source>
</reference>
<protein>
    <recommendedName>
        <fullName evidence="1">Fluoroacetyl-CoA-specific thioesterase-like domain-containing protein</fullName>
    </recommendedName>
</protein>
<dbReference type="Gene3D" id="3.10.129.10">
    <property type="entry name" value="Hotdog Thioesterase"/>
    <property type="match status" value="1"/>
</dbReference>
<gene>
    <name evidence="2" type="ordered locus">Tlet_1534</name>
</gene>
<dbReference type="eggNOG" id="COG5496">
    <property type="taxonomic scope" value="Bacteria"/>
</dbReference>